<organism evidence="2 3">
    <name type="scientific">Clytia hemisphaerica</name>
    <dbReference type="NCBI Taxonomy" id="252671"/>
    <lineage>
        <taxon>Eukaryota</taxon>
        <taxon>Metazoa</taxon>
        <taxon>Cnidaria</taxon>
        <taxon>Hydrozoa</taxon>
        <taxon>Hydroidolina</taxon>
        <taxon>Leptothecata</taxon>
        <taxon>Obeliida</taxon>
        <taxon>Clytiidae</taxon>
        <taxon>Clytia</taxon>
    </lineage>
</organism>
<name>A0A7M6DMC3_9CNID</name>
<feature type="compositionally biased region" description="Basic residues" evidence="1">
    <location>
        <begin position="10"/>
        <end position="22"/>
    </location>
</feature>
<dbReference type="Proteomes" id="UP000594262">
    <property type="component" value="Unplaced"/>
</dbReference>
<protein>
    <submittedName>
        <fullName evidence="2">Uncharacterized protein</fullName>
    </submittedName>
</protein>
<dbReference type="EnsemblMetazoa" id="CLYHEMT015978.1">
    <property type="protein sequence ID" value="CLYHEMP015978.1"/>
    <property type="gene ID" value="CLYHEMG015978"/>
</dbReference>
<accession>A0A7M6DMC3</accession>
<dbReference type="InterPro" id="IPR011011">
    <property type="entry name" value="Znf_FYVE_PHD"/>
</dbReference>
<evidence type="ECO:0000313" key="2">
    <source>
        <dbReference type="EnsemblMetazoa" id="CLYHEMP015978.1"/>
    </source>
</evidence>
<evidence type="ECO:0000313" key="3">
    <source>
        <dbReference type="Proteomes" id="UP000594262"/>
    </source>
</evidence>
<dbReference type="AlphaFoldDB" id="A0A7M6DMC3"/>
<sequence length="141" mass="15904">TAKTLQKVRTITRKRPKSQTKPRQIKPIVIPELPPIINLPGKKEAVPQANLPLTKYSTCQNPNRGVVFGSEADKKLHTQHGVNNTAIGCNTMGCEHWVHVRCAGKRVTDVGELEHIELFCPLHDINNKKSRAKRAKRKQLY</sequence>
<proteinExistence type="predicted"/>
<dbReference type="SUPFAM" id="SSF57903">
    <property type="entry name" value="FYVE/PHD zinc finger"/>
    <property type="match status" value="1"/>
</dbReference>
<keyword evidence="3" id="KW-1185">Reference proteome</keyword>
<feature type="region of interest" description="Disordered" evidence="1">
    <location>
        <begin position="1"/>
        <end position="22"/>
    </location>
</feature>
<reference evidence="2" key="1">
    <citation type="submission" date="2021-01" db="UniProtKB">
        <authorList>
            <consortium name="EnsemblMetazoa"/>
        </authorList>
    </citation>
    <scope>IDENTIFICATION</scope>
</reference>
<evidence type="ECO:0000256" key="1">
    <source>
        <dbReference type="SAM" id="MobiDB-lite"/>
    </source>
</evidence>